<dbReference type="PANTHER" id="PTHR43096">
    <property type="entry name" value="DNAJ HOMOLOG 1, MITOCHONDRIAL-RELATED"/>
    <property type="match status" value="1"/>
</dbReference>
<evidence type="ECO:0000313" key="6">
    <source>
        <dbReference type="Proteomes" id="UP000197535"/>
    </source>
</evidence>
<dbReference type="SUPFAM" id="SSF49493">
    <property type="entry name" value="HSP40/DnaJ peptide-binding domain"/>
    <property type="match status" value="2"/>
</dbReference>
<dbReference type="RefSeq" id="WP_088710428.1">
    <property type="nucleotide sequence ID" value="NZ_LSTO01000005.1"/>
</dbReference>
<dbReference type="CDD" id="cd10747">
    <property type="entry name" value="DnaJ_C"/>
    <property type="match status" value="1"/>
</dbReference>
<proteinExistence type="predicted"/>
<dbReference type="AlphaFoldDB" id="A0A254T7B6"/>
<dbReference type="SUPFAM" id="SSF46565">
    <property type="entry name" value="Chaperone J-domain"/>
    <property type="match status" value="1"/>
</dbReference>
<dbReference type="GO" id="GO:0042026">
    <property type="term" value="P:protein refolding"/>
    <property type="evidence" value="ECO:0007669"/>
    <property type="project" value="TreeGrafter"/>
</dbReference>
<dbReference type="InterPro" id="IPR008971">
    <property type="entry name" value="HSP40/DnaJ_pept-bd"/>
</dbReference>
<dbReference type="Gene3D" id="2.60.260.20">
    <property type="entry name" value="Urease metallochaperone UreE, N-terminal domain"/>
    <property type="match status" value="2"/>
</dbReference>
<evidence type="ECO:0000256" key="3">
    <source>
        <dbReference type="ARBA" id="ARBA00023186"/>
    </source>
</evidence>
<evidence type="ECO:0000256" key="2">
    <source>
        <dbReference type="ARBA" id="ARBA00023125"/>
    </source>
</evidence>
<keyword evidence="1" id="KW-0963">Cytoplasm</keyword>
<evidence type="ECO:0000259" key="4">
    <source>
        <dbReference type="PROSITE" id="PS50076"/>
    </source>
</evidence>
<name>A0A254T7B6_9BURK</name>
<keyword evidence="6" id="KW-1185">Reference proteome</keyword>
<dbReference type="Gene3D" id="1.10.287.110">
    <property type="entry name" value="DnaJ domain"/>
    <property type="match status" value="1"/>
</dbReference>
<keyword evidence="3" id="KW-0143">Chaperone</keyword>
<dbReference type="GO" id="GO:0005737">
    <property type="term" value="C:cytoplasm"/>
    <property type="evidence" value="ECO:0007669"/>
    <property type="project" value="TreeGrafter"/>
</dbReference>
<evidence type="ECO:0000313" key="5">
    <source>
        <dbReference type="EMBL" id="OWW18465.1"/>
    </source>
</evidence>
<gene>
    <name evidence="5" type="ORF">AYR66_00485</name>
</gene>
<keyword evidence="2" id="KW-0238">DNA-binding</keyword>
<dbReference type="CDD" id="cd06257">
    <property type="entry name" value="DnaJ"/>
    <property type="match status" value="1"/>
</dbReference>
<evidence type="ECO:0000256" key="1">
    <source>
        <dbReference type="ARBA" id="ARBA00022490"/>
    </source>
</evidence>
<dbReference type="OrthoDB" id="9779889at2"/>
<dbReference type="GO" id="GO:0003677">
    <property type="term" value="F:DNA binding"/>
    <property type="evidence" value="ECO:0007669"/>
    <property type="project" value="UniProtKB-KW"/>
</dbReference>
<dbReference type="PROSITE" id="PS50076">
    <property type="entry name" value="DNAJ_2"/>
    <property type="match status" value="1"/>
</dbReference>
<dbReference type="PRINTS" id="PR00625">
    <property type="entry name" value="JDOMAIN"/>
</dbReference>
<dbReference type="PANTHER" id="PTHR43096:SF48">
    <property type="entry name" value="CHAPERONE PROTEIN DNAJ"/>
    <property type="match status" value="1"/>
</dbReference>
<organism evidence="5 6">
    <name type="scientific">Noviherbaspirillum denitrificans</name>
    <dbReference type="NCBI Taxonomy" id="1968433"/>
    <lineage>
        <taxon>Bacteria</taxon>
        <taxon>Pseudomonadati</taxon>
        <taxon>Pseudomonadota</taxon>
        <taxon>Betaproteobacteria</taxon>
        <taxon>Burkholderiales</taxon>
        <taxon>Oxalobacteraceae</taxon>
        <taxon>Noviherbaspirillum</taxon>
    </lineage>
</organism>
<protein>
    <submittedName>
        <fullName evidence="5">Molecular chaperone DnaJ</fullName>
    </submittedName>
</protein>
<dbReference type="Proteomes" id="UP000197535">
    <property type="component" value="Unassembled WGS sequence"/>
</dbReference>
<dbReference type="FunFam" id="2.60.260.20:FF:000008">
    <property type="entry name" value="Curved DNA-binding protein"/>
    <property type="match status" value="1"/>
</dbReference>
<dbReference type="Pfam" id="PF01556">
    <property type="entry name" value="DnaJ_C"/>
    <property type="match status" value="1"/>
</dbReference>
<comment type="caution">
    <text evidence="5">The sequence shown here is derived from an EMBL/GenBank/DDBJ whole genome shotgun (WGS) entry which is preliminary data.</text>
</comment>
<dbReference type="InterPro" id="IPR018253">
    <property type="entry name" value="DnaJ_domain_CS"/>
</dbReference>
<feature type="domain" description="J" evidence="4">
    <location>
        <begin position="5"/>
        <end position="69"/>
    </location>
</feature>
<dbReference type="EMBL" id="LSTO01000005">
    <property type="protein sequence ID" value="OWW18465.1"/>
    <property type="molecule type" value="Genomic_DNA"/>
</dbReference>
<dbReference type="InterPro" id="IPR002939">
    <property type="entry name" value="DnaJ_C"/>
</dbReference>
<dbReference type="PROSITE" id="PS00636">
    <property type="entry name" value="DNAJ_1"/>
    <property type="match status" value="1"/>
</dbReference>
<sequence>MKYKDYYQALGVDRTASDDDIKKAYRKLAHRYHPDVSKEPKAEEKFKEVAEAYATLKDPEKRREYDNLGRHPAGEEFNAPPEWQQRYGAGASTFDDVDLADILNAFRAGGHGDARGRRRAGFPISGEDYEVTVAVPLEKIYSGGDTDVTVELPEYDEHGLPHRVPRTFRVTIPKGATEGQRLRLAGKGGPGRDGGRPGDLYIVLHIAPHPLYRVSGRDLYLDLPLTPWEGVLGGAVEIPTPGGPVELNIKPGTSSGQRLRLARRGLPTPGGGAGDLYAVARIEVPRKAGKREQELYEQLAAASDFNPRKHFREGLK</sequence>
<dbReference type="InterPro" id="IPR001623">
    <property type="entry name" value="DnaJ_domain"/>
</dbReference>
<reference evidence="5 6" key="1">
    <citation type="submission" date="2016-02" db="EMBL/GenBank/DDBJ databases">
        <authorList>
            <person name="Wen L."/>
            <person name="He K."/>
            <person name="Yang H."/>
        </authorList>
    </citation>
    <scope>NUCLEOTIDE SEQUENCE [LARGE SCALE GENOMIC DNA]</scope>
    <source>
        <strain evidence="5 6">TSA40</strain>
    </source>
</reference>
<dbReference type="SMART" id="SM00271">
    <property type="entry name" value="DnaJ"/>
    <property type="match status" value="1"/>
</dbReference>
<accession>A0A254T7B6</accession>
<dbReference type="GO" id="GO:0051082">
    <property type="term" value="F:unfolded protein binding"/>
    <property type="evidence" value="ECO:0007669"/>
    <property type="project" value="InterPro"/>
</dbReference>
<dbReference type="InterPro" id="IPR036869">
    <property type="entry name" value="J_dom_sf"/>
</dbReference>
<dbReference type="Pfam" id="PF00226">
    <property type="entry name" value="DnaJ"/>
    <property type="match status" value="1"/>
</dbReference>